<evidence type="ECO:0000313" key="2">
    <source>
        <dbReference type="EMBL" id="CAB1443548.1"/>
    </source>
</evidence>
<dbReference type="EMBL" id="CADEAL010003124">
    <property type="protein sequence ID" value="CAB1443548.1"/>
    <property type="molecule type" value="Genomic_DNA"/>
</dbReference>
<feature type="region of interest" description="Disordered" evidence="1">
    <location>
        <begin position="60"/>
        <end position="96"/>
    </location>
</feature>
<evidence type="ECO:0000256" key="1">
    <source>
        <dbReference type="SAM" id="MobiDB-lite"/>
    </source>
</evidence>
<keyword evidence="3" id="KW-1185">Reference proteome</keyword>
<name>A0A9N7YXH0_PLEPL</name>
<evidence type="ECO:0000313" key="3">
    <source>
        <dbReference type="Proteomes" id="UP001153269"/>
    </source>
</evidence>
<sequence>MRTNVSRRRLDLGDKPTHTRQCRPAPEQGTLLPQHLLPGRRTWLLTALCPAPDGLKAEPRRQLWRNPGKETTTLAAPPPIGSRTSQGRRSTGETRGLFSHSGRRAAFNTPLSPSQMLTKNRAAGADGVMESKRSFVRTPPADTEQEHQNVASSLPSLKSVRSPYIMWQCTKLD</sequence>
<gene>
    <name evidence="2" type="ORF">PLEPLA_LOCUS31264</name>
</gene>
<feature type="compositionally biased region" description="Basic and acidic residues" evidence="1">
    <location>
        <begin position="8"/>
        <end position="17"/>
    </location>
</feature>
<dbReference type="Proteomes" id="UP001153269">
    <property type="component" value="Unassembled WGS sequence"/>
</dbReference>
<accession>A0A9N7YXH0</accession>
<organism evidence="2 3">
    <name type="scientific">Pleuronectes platessa</name>
    <name type="common">European plaice</name>
    <dbReference type="NCBI Taxonomy" id="8262"/>
    <lineage>
        <taxon>Eukaryota</taxon>
        <taxon>Metazoa</taxon>
        <taxon>Chordata</taxon>
        <taxon>Craniata</taxon>
        <taxon>Vertebrata</taxon>
        <taxon>Euteleostomi</taxon>
        <taxon>Actinopterygii</taxon>
        <taxon>Neopterygii</taxon>
        <taxon>Teleostei</taxon>
        <taxon>Neoteleostei</taxon>
        <taxon>Acanthomorphata</taxon>
        <taxon>Carangaria</taxon>
        <taxon>Pleuronectiformes</taxon>
        <taxon>Pleuronectoidei</taxon>
        <taxon>Pleuronectidae</taxon>
        <taxon>Pleuronectes</taxon>
    </lineage>
</organism>
<dbReference type="AlphaFoldDB" id="A0A9N7YXH0"/>
<feature type="region of interest" description="Disordered" evidence="1">
    <location>
        <begin position="1"/>
        <end position="29"/>
    </location>
</feature>
<protein>
    <submittedName>
        <fullName evidence="2">Uncharacterized protein</fullName>
    </submittedName>
</protein>
<proteinExistence type="predicted"/>
<comment type="caution">
    <text evidence="2">The sequence shown here is derived from an EMBL/GenBank/DDBJ whole genome shotgun (WGS) entry which is preliminary data.</text>
</comment>
<reference evidence="2" key="1">
    <citation type="submission" date="2020-03" db="EMBL/GenBank/DDBJ databases">
        <authorList>
            <person name="Weist P."/>
        </authorList>
    </citation>
    <scope>NUCLEOTIDE SEQUENCE</scope>
</reference>